<dbReference type="PANTHER" id="PTHR30290">
    <property type="entry name" value="PERIPLASMIC BINDING COMPONENT OF ABC TRANSPORTER"/>
    <property type="match status" value="1"/>
</dbReference>
<feature type="domain" description="Solute-binding protein family 5" evidence="6">
    <location>
        <begin position="81"/>
        <end position="402"/>
    </location>
</feature>
<evidence type="ECO:0000256" key="1">
    <source>
        <dbReference type="ARBA" id="ARBA00004196"/>
    </source>
</evidence>
<keyword evidence="3" id="KW-0813">Transport</keyword>
<evidence type="ECO:0000259" key="6">
    <source>
        <dbReference type="Pfam" id="PF00496"/>
    </source>
</evidence>
<organism evidence="7 8">
    <name type="scientific">Corynebacterium breve</name>
    <dbReference type="NCBI Taxonomy" id="3049799"/>
    <lineage>
        <taxon>Bacteria</taxon>
        <taxon>Bacillati</taxon>
        <taxon>Actinomycetota</taxon>
        <taxon>Actinomycetes</taxon>
        <taxon>Mycobacteriales</taxon>
        <taxon>Corynebacteriaceae</taxon>
        <taxon>Corynebacterium</taxon>
    </lineage>
</organism>
<evidence type="ECO:0000313" key="7">
    <source>
        <dbReference type="EMBL" id="WIM67123.1"/>
    </source>
</evidence>
<protein>
    <submittedName>
        <fullName evidence="7">ABC transporter substrate-binding protein</fullName>
    </submittedName>
</protein>
<dbReference type="CDD" id="cd08494">
    <property type="entry name" value="PBP2_NikA_DppA_OppA_like_6"/>
    <property type="match status" value="1"/>
</dbReference>
<evidence type="ECO:0000256" key="4">
    <source>
        <dbReference type="ARBA" id="ARBA00022729"/>
    </source>
</evidence>
<dbReference type="InterPro" id="IPR039424">
    <property type="entry name" value="SBP_5"/>
</dbReference>
<dbReference type="RefSeq" id="WP_284823991.1">
    <property type="nucleotide sequence ID" value="NZ_CP126969.1"/>
</dbReference>
<proteinExistence type="inferred from homology"/>
<keyword evidence="8" id="KW-1185">Reference proteome</keyword>
<dbReference type="Pfam" id="PF00496">
    <property type="entry name" value="SBP_bac_5"/>
    <property type="match status" value="1"/>
</dbReference>
<name>A0ABY8VCB1_9CORY</name>
<evidence type="ECO:0000313" key="8">
    <source>
        <dbReference type="Proteomes" id="UP001225598"/>
    </source>
</evidence>
<accession>A0ABY8VCB1</accession>
<dbReference type="PROSITE" id="PS51257">
    <property type="entry name" value="PROKAR_LIPOPROTEIN"/>
    <property type="match status" value="1"/>
</dbReference>
<gene>
    <name evidence="7" type="ORF">QP027_08305</name>
</gene>
<evidence type="ECO:0000256" key="2">
    <source>
        <dbReference type="ARBA" id="ARBA00005695"/>
    </source>
</evidence>
<feature type="signal peptide" evidence="5">
    <location>
        <begin position="1"/>
        <end position="20"/>
    </location>
</feature>
<dbReference type="Gene3D" id="3.40.190.10">
    <property type="entry name" value="Periplasmic binding protein-like II"/>
    <property type="match status" value="1"/>
</dbReference>
<dbReference type="PANTHER" id="PTHR30290:SF10">
    <property type="entry name" value="PERIPLASMIC OLIGOPEPTIDE-BINDING PROTEIN-RELATED"/>
    <property type="match status" value="1"/>
</dbReference>
<reference evidence="7 8" key="1">
    <citation type="submission" date="2023-05" db="EMBL/GenBank/DDBJ databases">
        <title>Corynebacterium suedekumii sp. nov. and Corynebacterium breve sp. nov. isolated from raw cow's milk.</title>
        <authorList>
            <person name="Baer M.K."/>
            <person name="Mehl L."/>
            <person name="Hellmuth R."/>
            <person name="Marke G."/>
            <person name="Lipski A."/>
        </authorList>
    </citation>
    <scope>NUCLEOTIDE SEQUENCE [LARGE SCALE GENOMIC DNA]</scope>
    <source>
        <strain evidence="7 8">R4</strain>
    </source>
</reference>
<comment type="similarity">
    <text evidence="2">Belongs to the bacterial solute-binding protein 5 family.</text>
</comment>
<dbReference type="InterPro" id="IPR000914">
    <property type="entry name" value="SBP_5_dom"/>
</dbReference>
<feature type="chain" id="PRO_5045111999" evidence="5">
    <location>
        <begin position="21"/>
        <end position="493"/>
    </location>
</feature>
<evidence type="ECO:0000256" key="5">
    <source>
        <dbReference type="SAM" id="SignalP"/>
    </source>
</evidence>
<evidence type="ECO:0000256" key="3">
    <source>
        <dbReference type="ARBA" id="ARBA00022448"/>
    </source>
</evidence>
<dbReference type="EMBL" id="CP126969">
    <property type="protein sequence ID" value="WIM67123.1"/>
    <property type="molecule type" value="Genomic_DNA"/>
</dbReference>
<comment type="subcellular location">
    <subcellularLocation>
        <location evidence="1">Cell envelope</location>
    </subcellularLocation>
</comment>
<dbReference type="Gene3D" id="3.10.105.10">
    <property type="entry name" value="Dipeptide-binding Protein, Domain 3"/>
    <property type="match status" value="1"/>
</dbReference>
<dbReference type="SUPFAM" id="SSF53850">
    <property type="entry name" value="Periplasmic binding protein-like II"/>
    <property type="match status" value="1"/>
</dbReference>
<dbReference type="Proteomes" id="UP001225598">
    <property type="component" value="Chromosome"/>
</dbReference>
<keyword evidence="4 5" id="KW-0732">Signal</keyword>
<sequence length="493" mass="52985">MTPSRTIRFGAALVAASLLAACSAGSTSTEVGRVQGVGIVVGTSGAPASLDFTSTGGAAIPQALMSNVYETLVRIDESGDPQPHLAQDWELSDDRLTYTFKLRDDVTFSNGDPFDAHSAAFSINYVKEKWTNGLKAQMDPVESVETPDDHTLVVKLAEPSNRWLWSMGTLTGAMMTPAGVATLATEPIGTGPYTLKRFTVGESVSFEARDDYWATPAHEDAAIRYFSDSVATVNALRAGDVDVVWALQAPELLDSLEDEFAVNVGTTNGEVIFSMNNKAEPFDDPTVRQAVAYAVDRDALNQVVWEGMATNTGGAPIPPTDPWYTGEDFYPFDPMKAEELLAGREPEITISVPSLPYAQTAAELLFSQLREVGFKVTLETLEFPAVWLGQVMGQKDYQASLIAHVEPRDLPALFGNPDYYLGYDSAAVREEIALADESDQTEHMTKAVEHIMADAAALTLANTPNIVVTAPGITGVQPNVITDGLPLAGVDRP</sequence>